<dbReference type="SUPFAM" id="SSF50447">
    <property type="entry name" value="Translation proteins"/>
    <property type="match status" value="1"/>
</dbReference>
<evidence type="ECO:0000256" key="5">
    <source>
        <dbReference type="HAMAP-Rule" id="MF_00014"/>
    </source>
</evidence>
<proteinExistence type="inferred from homology"/>
<dbReference type="InterPro" id="IPR002676">
    <property type="entry name" value="RimM_N"/>
</dbReference>
<dbReference type="Gene3D" id="2.30.30.240">
    <property type="entry name" value="PRC-barrel domain"/>
    <property type="match status" value="1"/>
</dbReference>
<comment type="domain">
    <text evidence="5">The PRC barrel domain binds ribosomal protein uS19.</text>
</comment>
<dbReference type="HAMAP" id="MF_00014">
    <property type="entry name" value="Ribosome_mat_RimM"/>
    <property type="match status" value="1"/>
</dbReference>
<feature type="domain" description="RimM N-terminal" evidence="6">
    <location>
        <begin position="6"/>
        <end position="87"/>
    </location>
</feature>
<dbReference type="InterPro" id="IPR009000">
    <property type="entry name" value="Transl_B-barrel_sf"/>
</dbReference>
<dbReference type="Proteomes" id="UP000053797">
    <property type="component" value="Unassembled WGS sequence"/>
</dbReference>
<keyword evidence="4 5" id="KW-0143">Chaperone</keyword>
<keyword evidence="3 5" id="KW-0698">rRNA processing</keyword>
<sequence length="169" mass="19311">MEWLEIAKIANTHGLKGELKLLASTDFPEERFKVGKEVFLGSEGTYTPVTISGYRKHKQFIMVTFKGMHHINDVEKYKGLKLYVHAEDLQDLDEHEFYYHEIIGCTVYDGETKIGVVSDILETGANDVWTIKRDGKKDVLIPYIEQVVASVDVEQKRIQITPLPGLIEE</sequence>
<dbReference type="AlphaFoldDB" id="A0A0V8GK90"/>
<dbReference type="Proteomes" id="UP001387110">
    <property type="component" value="Unassembled WGS sequence"/>
</dbReference>
<dbReference type="PANTHER" id="PTHR33692:SF1">
    <property type="entry name" value="RIBOSOME MATURATION FACTOR RIMM"/>
    <property type="match status" value="1"/>
</dbReference>
<gene>
    <name evidence="5 9" type="primary">rimM</name>
    <name evidence="8" type="ORF">AS033_04345</name>
    <name evidence="9" type="ORF">SZL87_02905</name>
</gene>
<keyword evidence="1 5" id="KW-0963">Cytoplasm</keyword>
<accession>A0A0V8GK90</accession>
<comment type="subunit">
    <text evidence="5">Binds ribosomal protein uS19.</text>
</comment>
<dbReference type="RefSeq" id="WP_023468740.1">
    <property type="nucleotide sequence ID" value="NZ_FMYN01000001.1"/>
</dbReference>
<dbReference type="NCBIfam" id="TIGR02273">
    <property type="entry name" value="16S_RimM"/>
    <property type="match status" value="1"/>
</dbReference>
<dbReference type="GO" id="GO:0043022">
    <property type="term" value="F:ribosome binding"/>
    <property type="evidence" value="ECO:0007669"/>
    <property type="project" value="InterPro"/>
</dbReference>
<dbReference type="EMBL" id="JBAWKY010000001">
    <property type="protein sequence ID" value="MEI4461371.1"/>
    <property type="molecule type" value="Genomic_DNA"/>
</dbReference>
<comment type="caution">
    <text evidence="8">The sequence shown here is derived from an EMBL/GenBank/DDBJ whole genome shotgun (WGS) entry which is preliminary data.</text>
</comment>
<dbReference type="InterPro" id="IPR011033">
    <property type="entry name" value="PRC_barrel-like_sf"/>
</dbReference>
<dbReference type="InterPro" id="IPR036976">
    <property type="entry name" value="RimM_N_sf"/>
</dbReference>
<evidence type="ECO:0000313" key="8">
    <source>
        <dbReference type="EMBL" id="KSU50618.1"/>
    </source>
</evidence>
<evidence type="ECO:0000313" key="10">
    <source>
        <dbReference type="Proteomes" id="UP000053797"/>
    </source>
</evidence>
<keyword evidence="2 5" id="KW-0690">Ribosome biogenesis</keyword>
<dbReference type="SUPFAM" id="SSF50346">
    <property type="entry name" value="PRC-barrel domain"/>
    <property type="match status" value="1"/>
</dbReference>
<name>A0A0V8GK90_9BACL</name>
<dbReference type="GO" id="GO:0006364">
    <property type="term" value="P:rRNA processing"/>
    <property type="evidence" value="ECO:0007669"/>
    <property type="project" value="UniProtKB-UniRule"/>
</dbReference>
<dbReference type="GO" id="GO:0005840">
    <property type="term" value="C:ribosome"/>
    <property type="evidence" value="ECO:0007669"/>
    <property type="project" value="InterPro"/>
</dbReference>
<dbReference type="OrthoDB" id="9810331at2"/>
<dbReference type="Pfam" id="PF01782">
    <property type="entry name" value="RimM"/>
    <property type="match status" value="1"/>
</dbReference>
<reference evidence="8 10" key="1">
    <citation type="journal article" date="2015" name="Int. J. Syst. Evol. Microbiol.">
        <title>Exiguobacterium enclense sp. nov., isolated from sediment.</title>
        <authorList>
            <person name="Dastager S.G."/>
            <person name="Mawlankar R."/>
            <person name="Sonalkar V.V."/>
            <person name="Thorat M.N."/>
            <person name="Mual P."/>
            <person name="Verma A."/>
            <person name="Krishnamurthi S."/>
            <person name="Tang S.K."/>
            <person name="Li W.J."/>
        </authorList>
    </citation>
    <scope>NUCLEOTIDE SEQUENCE [LARGE SCALE GENOMIC DNA]</scope>
    <source>
        <strain evidence="8 10">NIO-1109</strain>
    </source>
</reference>
<comment type="similarity">
    <text evidence="5">Belongs to the RimM family.</text>
</comment>
<protein>
    <recommendedName>
        <fullName evidence="5">Ribosome maturation factor RimM</fullName>
    </recommendedName>
</protein>
<evidence type="ECO:0000259" key="7">
    <source>
        <dbReference type="Pfam" id="PF05239"/>
    </source>
</evidence>
<evidence type="ECO:0000313" key="11">
    <source>
        <dbReference type="Proteomes" id="UP001387110"/>
    </source>
</evidence>
<feature type="domain" description="PRC-barrel" evidence="7">
    <location>
        <begin position="94"/>
        <end position="166"/>
    </location>
</feature>
<comment type="subcellular location">
    <subcellularLocation>
        <location evidence="5">Cytoplasm</location>
    </subcellularLocation>
</comment>
<comment type="function">
    <text evidence="5">An accessory protein needed during the final step in the assembly of 30S ribosomal subunit, possibly for assembly of the head region. Essential for efficient processing of 16S rRNA. May be needed both before and after RbfA during the maturation of 16S rRNA. It has affinity for free ribosomal 30S subunits but not for 70S ribosomes.</text>
</comment>
<dbReference type="InterPro" id="IPR027275">
    <property type="entry name" value="PRC-brl_dom"/>
</dbReference>
<dbReference type="EMBL" id="LNQL01000001">
    <property type="protein sequence ID" value="KSU50618.1"/>
    <property type="molecule type" value="Genomic_DNA"/>
</dbReference>
<keyword evidence="11" id="KW-1185">Reference proteome</keyword>
<evidence type="ECO:0000259" key="6">
    <source>
        <dbReference type="Pfam" id="PF01782"/>
    </source>
</evidence>
<evidence type="ECO:0000256" key="1">
    <source>
        <dbReference type="ARBA" id="ARBA00022490"/>
    </source>
</evidence>
<dbReference type="InterPro" id="IPR011961">
    <property type="entry name" value="RimM"/>
</dbReference>
<dbReference type="GO" id="GO:0005737">
    <property type="term" value="C:cytoplasm"/>
    <property type="evidence" value="ECO:0007669"/>
    <property type="project" value="UniProtKB-SubCell"/>
</dbReference>
<evidence type="ECO:0000313" key="9">
    <source>
        <dbReference type="EMBL" id="MEI4461371.1"/>
    </source>
</evidence>
<evidence type="ECO:0000256" key="4">
    <source>
        <dbReference type="ARBA" id="ARBA00023186"/>
    </source>
</evidence>
<evidence type="ECO:0000256" key="2">
    <source>
        <dbReference type="ARBA" id="ARBA00022517"/>
    </source>
</evidence>
<dbReference type="GeneID" id="90837159"/>
<dbReference type="PANTHER" id="PTHR33692">
    <property type="entry name" value="RIBOSOME MATURATION FACTOR RIMM"/>
    <property type="match status" value="1"/>
</dbReference>
<dbReference type="GO" id="GO:0042274">
    <property type="term" value="P:ribosomal small subunit biogenesis"/>
    <property type="evidence" value="ECO:0007669"/>
    <property type="project" value="UniProtKB-UniRule"/>
</dbReference>
<organism evidence="8 10">
    <name type="scientific">Exiguobacterium indicum</name>
    <dbReference type="NCBI Taxonomy" id="296995"/>
    <lineage>
        <taxon>Bacteria</taxon>
        <taxon>Bacillati</taxon>
        <taxon>Bacillota</taxon>
        <taxon>Bacilli</taxon>
        <taxon>Bacillales</taxon>
        <taxon>Bacillales Family XII. Incertae Sedis</taxon>
        <taxon>Exiguobacterium</taxon>
    </lineage>
</organism>
<evidence type="ECO:0000256" key="3">
    <source>
        <dbReference type="ARBA" id="ARBA00022552"/>
    </source>
</evidence>
<reference evidence="9 11" key="2">
    <citation type="submission" date="2023-12" db="EMBL/GenBank/DDBJ databases">
        <authorList>
            <person name="Easwaran N."/>
            <person name="Lazarus H.P.S."/>
        </authorList>
    </citation>
    <scope>NUCLEOTIDE SEQUENCE [LARGE SCALE GENOMIC DNA]</scope>
    <source>
        <strain evidence="9 11">VIT-2023</strain>
    </source>
</reference>
<dbReference type="Gene3D" id="2.40.30.60">
    <property type="entry name" value="RimM"/>
    <property type="match status" value="1"/>
</dbReference>
<dbReference type="Pfam" id="PF05239">
    <property type="entry name" value="PRC"/>
    <property type="match status" value="1"/>
</dbReference>